<name>A0A4V1FY82_9EURY</name>
<dbReference type="KEGG" id="nvr:FEJ81_02285"/>
<dbReference type="AlphaFoldDB" id="A0A4V1FY82"/>
<dbReference type="RefSeq" id="WP_138243746.1">
    <property type="nucleotide sequence ID" value="NZ_CP040330.1"/>
</dbReference>
<dbReference type="EMBL" id="CP040330">
    <property type="protein sequence ID" value="QCS41233.1"/>
    <property type="molecule type" value="Genomic_DNA"/>
</dbReference>
<gene>
    <name evidence="1" type="ORF">FEJ81_02285</name>
</gene>
<accession>A0A4V1FY82</accession>
<dbReference type="OrthoDB" id="350750at2157"/>
<proteinExistence type="predicted"/>
<dbReference type="GeneID" id="40264062"/>
<evidence type="ECO:0000313" key="1">
    <source>
        <dbReference type="EMBL" id="QCS41233.1"/>
    </source>
</evidence>
<organism evidence="1 2">
    <name type="scientific">Natrinema versiforme</name>
    <dbReference type="NCBI Taxonomy" id="88724"/>
    <lineage>
        <taxon>Archaea</taxon>
        <taxon>Methanobacteriati</taxon>
        <taxon>Methanobacteriota</taxon>
        <taxon>Stenosarchaea group</taxon>
        <taxon>Halobacteria</taxon>
        <taxon>Halobacteriales</taxon>
        <taxon>Natrialbaceae</taxon>
        <taxon>Natrinema</taxon>
    </lineage>
</organism>
<sequence>MKRSDIRESDFDKLFFIDNPAHGRLLPIYPVYSPEHNGKYDDDLENPEWYNWKANSNDRIYRDRGVLGEGLYFAKEPAGNLDVTIKAVDFLVQTSLHPEIQEKVRSIVQDFMNIAAAFSKIGFYQEVRNDTDLDVRRLTITEVEYIFTVCRSVYDLFQEVFRCVWERIELHESSGNQLPENFTKMALESNEPVPSEKLEDIYGLSPELANVYESYAAIFNDIRSFRNEVIHDGVGIELILSTEKGFGVSIDQPPFCDLDAWEDDQIESHAIVYSTIRSDVSVADVAPIWPPISKAILSTISLMNDFVDRLEAEFNLPPYLAPDYEVYIRGHYLKNLTKISNLMQEDPWGQSIGATMAKHLPSKDQ</sequence>
<evidence type="ECO:0000313" key="2">
    <source>
        <dbReference type="Proteomes" id="UP000302218"/>
    </source>
</evidence>
<protein>
    <submittedName>
        <fullName evidence="1">Uncharacterized protein</fullName>
    </submittedName>
</protein>
<dbReference type="Proteomes" id="UP000302218">
    <property type="component" value="Chromosome"/>
</dbReference>
<reference evidence="2" key="1">
    <citation type="submission" date="2019-05" db="EMBL/GenBank/DDBJ databases">
        <title>Genome sequence and methylation pattern of the halophilic Archaeon Natrinema versiforme BOL5-4.</title>
        <authorList>
            <person name="DasSarma P."/>
            <person name="Anton B.P."/>
            <person name="DasSarma S.L."/>
            <person name="Martinez F.L."/>
            <person name="Guzman D."/>
            <person name="Roberts R.J."/>
            <person name="DasSarma S."/>
        </authorList>
    </citation>
    <scope>NUCLEOTIDE SEQUENCE [LARGE SCALE GENOMIC DNA]</scope>
    <source>
        <strain evidence="2">BOL5-4</strain>
    </source>
</reference>